<comment type="caution">
    <text evidence="16">The sequence shown here is derived from an EMBL/GenBank/DDBJ whole genome shotgun (WGS) entry which is preliminary data.</text>
</comment>
<name>A0A6G1DYB1_9ORYZ</name>
<keyword evidence="8" id="KW-0133">Cell shape</keyword>
<dbReference type="Pfam" id="PF25968">
    <property type="entry name" value="CALS1"/>
    <property type="match status" value="1"/>
</dbReference>
<evidence type="ECO:0000256" key="13">
    <source>
        <dbReference type="ARBA" id="ARBA00047777"/>
    </source>
</evidence>
<feature type="transmembrane region" description="Helical" evidence="14">
    <location>
        <begin position="368"/>
        <end position="390"/>
    </location>
</feature>
<dbReference type="OrthoDB" id="1880850at2759"/>
<proteinExistence type="inferred from homology"/>
<evidence type="ECO:0000256" key="4">
    <source>
        <dbReference type="ARBA" id="ARBA00022475"/>
    </source>
</evidence>
<evidence type="ECO:0000256" key="8">
    <source>
        <dbReference type="ARBA" id="ARBA00022960"/>
    </source>
</evidence>
<dbReference type="InterPro" id="IPR026899">
    <property type="entry name" value="FKS1-like_dom1"/>
</dbReference>
<evidence type="ECO:0000259" key="15">
    <source>
        <dbReference type="SMART" id="SM01205"/>
    </source>
</evidence>
<dbReference type="Proteomes" id="UP000479710">
    <property type="component" value="Unassembled WGS sequence"/>
</dbReference>
<evidence type="ECO:0000256" key="14">
    <source>
        <dbReference type="SAM" id="Phobius"/>
    </source>
</evidence>
<feature type="transmembrane region" description="Helical" evidence="14">
    <location>
        <begin position="406"/>
        <end position="428"/>
    </location>
</feature>
<keyword evidence="10 14" id="KW-0472">Membrane</keyword>
<dbReference type="EMBL" id="SPHZ02000005">
    <property type="protein sequence ID" value="KAF0917401.1"/>
    <property type="molecule type" value="Genomic_DNA"/>
</dbReference>
<evidence type="ECO:0000313" key="17">
    <source>
        <dbReference type="Proteomes" id="UP000479710"/>
    </source>
</evidence>
<protein>
    <recommendedName>
        <fullName evidence="12">1,3-beta-glucan synthase</fullName>
        <ecNumber evidence="3">2.4.1.34</ecNumber>
    </recommendedName>
    <alternativeName>
        <fullName evidence="12">1,3-beta-glucan synthase</fullName>
    </alternativeName>
</protein>
<evidence type="ECO:0000256" key="11">
    <source>
        <dbReference type="ARBA" id="ARBA00023316"/>
    </source>
</evidence>
<organism evidence="16 17">
    <name type="scientific">Oryza meyeriana var. granulata</name>
    <dbReference type="NCBI Taxonomy" id="110450"/>
    <lineage>
        <taxon>Eukaryota</taxon>
        <taxon>Viridiplantae</taxon>
        <taxon>Streptophyta</taxon>
        <taxon>Embryophyta</taxon>
        <taxon>Tracheophyta</taxon>
        <taxon>Spermatophyta</taxon>
        <taxon>Magnoliopsida</taxon>
        <taxon>Liliopsida</taxon>
        <taxon>Poales</taxon>
        <taxon>Poaceae</taxon>
        <taxon>BOP clade</taxon>
        <taxon>Oryzoideae</taxon>
        <taxon>Oryzeae</taxon>
        <taxon>Oryzinae</taxon>
        <taxon>Oryza</taxon>
        <taxon>Oryza meyeriana</taxon>
    </lineage>
</organism>
<gene>
    <name evidence="16" type="ORF">E2562_017853</name>
</gene>
<evidence type="ECO:0000256" key="5">
    <source>
        <dbReference type="ARBA" id="ARBA00022676"/>
    </source>
</evidence>
<keyword evidence="17" id="KW-1185">Reference proteome</keyword>
<evidence type="ECO:0000256" key="12">
    <source>
        <dbReference type="ARBA" id="ARBA00032165"/>
    </source>
</evidence>
<feature type="transmembrane region" description="Helical" evidence="14">
    <location>
        <begin position="336"/>
        <end position="356"/>
    </location>
</feature>
<dbReference type="InterPro" id="IPR058851">
    <property type="entry name" value="CALS1_helical"/>
</dbReference>
<evidence type="ECO:0000256" key="10">
    <source>
        <dbReference type="ARBA" id="ARBA00023136"/>
    </source>
</evidence>
<dbReference type="InterPro" id="IPR003440">
    <property type="entry name" value="Glyco_trans_48_dom"/>
</dbReference>
<sequence>MTTPRASQRRGSAAASPAAEPYNIIPIHDLLAEHPSLRFPEVRAAAAALRAVGGLRPPPYSVWRADQDLMDWLGAFFGFQRDNVRNQREHLVLLLANAQMRLSSADFSDTLEPRIARTLRKKLLRNYTSWCGFLGRRPNVYVPDGDPRADLLFAGLHLLVWGEAANLRFVPECLCYIYHHMALELHRILEGYIDTSTGRPANPAVHGENAFLNRVVTPIYGVIRAEVESSRNGTAPHSAWRNYDDINEYFWRRNVFDRLGWPMGQSRQFFRTPPDRSRVRKTGFVEVRSFWNIYRSFDRLWVMLVLYLQAAAIVAWESEGLPWKSLGNRKTQVRVLTIFITWAALRFLQALLDIGTQLRRAFRDGRMLAVRMVLKAIVAAGWVVVFAILYKEAWNHRNNNSQIMRYLYAAAVFMIPEVLAIVLFIVPWVRNALEKTNWKICYALTWWFQSRSFVGRGLREGTFDNVKYSVFWVLLLAVKFAFSYFLQIRPLVKPTQEIYKLKKIDYAWHEFFGKSNRFAVFVLWLPVVLIYLMDIQIWYAIFSSLTGAFVGLFAHLGEIRDMKQLRLRFQFFASAMSFNIMPEEQQVNERSFLPNRLRNFWQRLQLRYGFSRSFRKIESNQVEARRFALVWNEIITKFREEDIVGDREVELLELPPELWNVCVIRWPCFLLCNELSLALGQAKEVQGPDRRLWRKICKNDYRRCAVIEVYDSAKYLLVKIIKDDTEDHGIVTQLFREFDESMSMEKFTVEYKMSVLPNVHAKLVALSSLLLKPEKDITKIVNALQTLYDVVVRDFQAEKRSMEQLRNEGLAQSRPTRLLFVDTIVLPDEEKNSTFYKQVRRMHTILTSRDSMINVPKNLEARRRIAFFSNSLFMNIPRATQVEKMMAFSVLTPYYNEEVLYSKDQLYKGNEDGISILYYLQQIYPDEWEFFVERMKREGMSNIKELYSEKQRLRDLRHWVSYRGQTLSRTVRGMMYYYEALKMLTFLDSASEHDLRTGSRELATMGSSRIGSSRREIYGQQKAKNDPHAFEILELMKNYEALRVAYVDEKHSNGAETEYFSVLVKYDQQLQREVEIYRVKLPGPLKLGEGKPENQNHALIFTRGDAVQTIDMNQDNYFEEALKMRNLLEEFNRHYGIRKPKILGVREHVFTGSVSSLAWFMSAQETSFVTLGQRVLADPLKLDSSSFSENDLPRWYSIGTLPLSRNAICWLVRASQLAGSDWLHISQVK</sequence>
<comment type="subcellular location">
    <subcellularLocation>
        <location evidence="1">Cell membrane</location>
        <topology evidence="1">Multi-pass membrane protein</topology>
    </subcellularLocation>
</comment>
<keyword evidence="9 14" id="KW-1133">Transmembrane helix</keyword>
<dbReference type="GO" id="GO:0000148">
    <property type="term" value="C:1,3-beta-D-glucan synthase complex"/>
    <property type="evidence" value="ECO:0007669"/>
    <property type="project" value="InterPro"/>
</dbReference>
<dbReference type="GO" id="GO:0008360">
    <property type="term" value="P:regulation of cell shape"/>
    <property type="evidence" value="ECO:0007669"/>
    <property type="project" value="UniProtKB-KW"/>
</dbReference>
<feature type="domain" description="1,3-beta-glucan synthase component FKS1-like" evidence="15">
    <location>
        <begin position="148"/>
        <end position="264"/>
    </location>
</feature>
<keyword evidence="6" id="KW-0808">Transferase</keyword>
<dbReference type="GO" id="GO:0003843">
    <property type="term" value="F:1,3-beta-D-glucan synthase activity"/>
    <property type="evidence" value="ECO:0007669"/>
    <property type="project" value="UniProtKB-EC"/>
</dbReference>
<feature type="transmembrane region" description="Helical" evidence="14">
    <location>
        <begin position="511"/>
        <end position="531"/>
    </location>
</feature>
<keyword evidence="5" id="KW-0328">Glycosyltransferase</keyword>
<comment type="catalytic activity">
    <reaction evidence="13">
        <text>[(1-&gt;3)-beta-D-glucosyl](n) + UDP-alpha-D-glucose = [(1-&gt;3)-beta-D-glucosyl](n+1) + UDP + H(+)</text>
        <dbReference type="Rhea" id="RHEA:21476"/>
        <dbReference type="Rhea" id="RHEA-COMP:11146"/>
        <dbReference type="Rhea" id="RHEA-COMP:14303"/>
        <dbReference type="ChEBI" id="CHEBI:15378"/>
        <dbReference type="ChEBI" id="CHEBI:37671"/>
        <dbReference type="ChEBI" id="CHEBI:58223"/>
        <dbReference type="ChEBI" id="CHEBI:58885"/>
        <dbReference type="EC" id="2.4.1.34"/>
    </reaction>
</comment>
<keyword evidence="4" id="KW-1003">Cell membrane</keyword>
<dbReference type="Pfam" id="PF14288">
    <property type="entry name" value="FKS1_dom1"/>
    <property type="match status" value="1"/>
</dbReference>
<evidence type="ECO:0000256" key="9">
    <source>
        <dbReference type="ARBA" id="ARBA00022989"/>
    </source>
</evidence>
<dbReference type="PANTHER" id="PTHR12741:SF90">
    <property type="entry name" value="1,3-BETA-GLUCAN SYNTHASE"/>
    <property type="match status" value="1"/>
</dbReference>
<feature type="transmembrane region" description="Helical" evidence="14">
    <location>
        <begin position="470"/>
        <end position="491"/>
    </location>
</feature>
<keyword evidence="7 14" id="KW-0812">Transmembrane</keyword>
<keyword evidence="11" id="KW-0961">Cell wall biogenesis/degradation</keyword>
<evidence type="ECO:0000256" key="6">
    <source>
        <dbReference type="ARBA" id="ARBA00022679"/>
    </source>
</evidence>
<evidence type="ECO:0000256" key="2">
    <source>
        <dbReference type="ARBA" id="ARBA00009040"/>
    </source>
</evidence>
<evidence type="ECO:0000313" key="16">
    <source>
        <dbReference type="EMBL" id="KAF0917401.1"/>
    </source>
</evidence>
<dbReference type="AlphaFoldDB" id="A0A6G1DYB1"/>
<dbReference type="Pfam" id="PF02364">
    <property type="entry name" value="Glucan_synthase"/>
    <property type="match status" value="1"/>
</dbReference>
<dbReference type="EC" id="2.4.1.34" evidence="3"/>
<evidence type="ECO:0000256" key="7">
    <source>
        <dbReference type="ARBA" id="ARBA00022692"/>
    </source>
</evidence>
<dbReference type="PANTHER" id="PTHR12741">
    <property type="entry name" value="LYST-INTERACTING PROTEIN LIP5 DOPAMINE RESPONSIVE PROTEIN DRG-1"/>
    <property type="match status" value="1"/>
</dbReference>
<dbReference type="GO" id="GO:0006075">
    <property type="term" value="P:(1-&gt;3)-beta-D-glucan biosynthetic process"/>
    <property type="evidence" value="ECO:0007669"/>
    <property type="project" value="InterPro"/>
</dbReference>
<dbReference type="GO" id="GO:0005886">
    <property type="term" value="C:plasma membrane"/>
    <property type="evidence" value="ECO:0007669"/>
    <property type="project" value="TreeGrafter"/>
</dbReference>
<evidence type="ECO:0000256" key="3">
    <source>
        <dbReference type="ARBA" id="ARBA00012589"/>
    </source>
</evidence>
<accession>A0A6G1DYB1</accession>
<reference evidence="16 17" key="1">
    <citation type="submission" date="2019-11" db="EMBL/GenBank/DDBJ databases">
        <title>Whole genome sequence of Oryza granulata.</title>
        <authorList>
            <person name="Li W."/>
        </authorList>
    </citation>
    <scope>NUCLEOTIDE SEQUENCE [LARGE SCALE GENOMIC DNA]</scope>
    <source>
        <strain evidence="17">cv. Menghai</strain>
        <tissue evidence="16">Leaf</tissue>
    </source>
</reference>
<evidence type="ECO:0000256" key="1">
    <source>
        <dbReference type="ARBA" id="ARBA00004651"/>
    </source>
</evidence>
<comment type="similarity">
    <text evidence="2">Belongs to the glycosyltransferase 48 family.</text>
</comment>
<dbReference type="SMART" id="SM01205">
    <property type="entry name" value="FKS1_dom1"/>
    <property type="match status" value="1"/>
</dbReference>